<dbReference type="EMBL" id="FPBK01000003">
    <property type="protein sequence ID" value="SFU42235.1"/>
    <property type="molecule type" value="Genomic_DNA"/>
</dbReference>
<dbReference type="Proteomes" id="UP000199138">
    <property type="component" value="Unassembled WGS sequence"/>
</dbReference>
<evidence type="ECO:0000313" key="2">
    <source>
        <dbReference type="EMBL" id="SFU42235.1"/>
    </source>
</evidence>
<dbReference type="AlphaFoldDB" id="A0A1I7G1B5"/>
<proteinExistence type="predicted"/>
<evidence type="ECO:0000313" key="3">
    <source>
        <dbReference type="Proteomes" id="UP000199138"/>
    </source>
</evidence>
<evidence type="ECO:0008006" key="4">
    <source>
        <dbReference type="Google" id="ProtNLM"/>
    </source>
</evidence>
<dbReference type="OrthoDB" id="1440536at2"/>
<feature type="chain" id="PRO_5011780000" description="DUF4412 domain-containing protein" evidence="1">
    <location>
        <begin position="23"/>
        <end position="225"/>
    </location>
</feature>
<accession>A0A1I7G1B5</accession>
<sequence>MKKLFVKICICMSMLAIAPLQAQDYFEGVVKYSVSYSPLHPDLSEEVLEREVGTRITALVKEDRYSMINNAKGKKGWRKVTVRLDEGYKYTEFQKSDTIYKEKLGTEAHTLLEFTRNKDPKKEILGKECESITIHYQIEDATNGLLEYKGTYYFHPDYRLNPEFYKQDTDGFWNKYVAASGALSLENHVTIPGFMEASQKVTAIEPKTIPDALFEPAVMKIIIEK</sequence>
<feature type="signal peptide" evidence="1">
    <location>
        <begin position="1"/>
        <end position="22"/>
    </location>
</feature>
<keyword evidence="1" id="KW-0732">Signal</keyword>
<reference evidence="2 3" key="1">
    <citation type="submission" date="2016-10" db="EMBL/GenBank/DDBJ databases">
        <authorList>
            <person name="de Groot N.N."/>
        </authorList>
    </citation>
    <scope>NUCLEOTIDE SEQUENCE [LARGE SCALE GENOMIC DNA]</scope>
    <source>
        <strain evidence="2 3">CGMCC 1.12333</strain>
    </source>
</reference>
<dbReference type="STRING" id="1224947.SAMN05216480_10355"/>
<gene>
    <name evidence="2" type="ORF">SAMN05216480_10355</name>
</gene>
<evidence type="ECO:0000256" key="1">
    <source>
        <dbReference type="SAM" id="SignalP"/>
    </source>
</evidence>
<dbReference type="RefSeq" id="WP_143106351.1">
    <property type="nucleotide sequence ID" value="NZ_FPBK01000003.1"/>
</dbReference>
<protein>
    <recommendedName>
        <fullName evidence="4">DUF4412 domain-containing protein</fullName>
    </recommendedName>
</protein>
<organism evidence="2 3">
    <name type="scientific">Pustulibacterium marinum</name>
    <dbReference type="NCBI Taxonomy" id="1224947"/>
    <lineage>
        <taxon>Bacteria</taxon>
        <taxon>Pseudomonadati</taxon>
        <taxon>Bacteroidota</taxon>
        <taxon>Flavobacteriia</taxon>
        <taxon>Flavobacteriales</taxon>
        <taxon>Flavobacteriaceae</taxon>
        <taxon>Pustulibacterium</taxon>
    </lineage>
</organism>
<keyword evidence="3" id="KW-1185">Reference proteome</keyword>
<name>A0A1I7G1B5_9FLAO</name>